<evidence type="ECO:0000256" key="1">
    <source>
        <dbReference type="SAM" id="MobiDB-lite"/>
    </source>
</evidence>
<accession>A0A4Z2F7Y2</accession>
<proteinExistence type="predicted"/>
<name>A0A4Z2F7Y2_9TELE</name>
<sequence>MEPERASVVIRLAHISKKSMVCDPWRGGLSGPPPPDSDPGREELSCGRSPDGLAESTLSRGRWRPAVEPDLWGAEGPGLKPAASMMSSVREKGGGGSTVKPLDRAPDNVMTS</sequence>
<gene>
    <name evidence="2" type="ORF">EYF80_052819</name>
</gene>
<protein>
    <submittedName>
        <fullName evidence="2">Uncharacterized protein</fullName>
    </submittedName>
</protein>
<comment type="caution">
    <text evidence="2">The sequence shown here is derived from an EMBL/GenBank/DDBJ whole genome shotgun (WGS) entry which is preliminary data.</text>
</comment>
<dbReference type="EMBL" id="SRLO01001544">
    <property type="protein sequence ID" value="TNN37010.1"/>
    <property type="molecule type" value="Genomic_DNA"/>
</dbReference>
<keyword evidence="3" id="KW-1185">Reference proteome</keyword>
<organism evidence="2 3">
    <name type="scientific">Liparis tanakae</name>
    <name type="common">Tanaka's snailfish</name>
    <dbReference type="NCBI Taxonomy" id="230148"/>
    <lineage>
        <taxon>Eukaryota</taxon>
        <taxon>Metazoa</taxon>
        <taxon>Chordata</taxon>
        <taxon>Craniata</taxon>
        <taxon>Vertebrata</taxon>
        <taxon>Euteleostomi</taxon>
        <taxon>Actinopterygii</taxon>
        <taxon>Neopterygii</taxon>
        <taxon>Teleostei</taxon>
        <taxon>Neoteleostei</taxon>
        <taxon>Acanthomorphata</taxon>
        <taxon>Eupercaria</taxon>
        <taxon>Perciformes</taxon>
        <taxon>Cottioidei</taxon>
        <taxon>Cottales</taxon>
        <taxon>Liparidae</taxon>
        <taxon>Liparis</taxon>
    </lineage>
</organism>
<evidence type="ECO:0000313" key="2">
    <source>
        <dbReference type="EMBL" id="TNN37010.1"/>
    </source>
</evidence>
<evidence type="ECO:0000313" key="3">
    <source>
        <dbReference type="Proteomes" id="UP000314294"/>
    </source>
</evidence>
<dbReference type="Proteomes" id="UP000314294">
    <property type="component" value="Unassembled WGS sequence"/>
</dbReference>
<feature type="region of interest" description="Disordered" evidence="1">
    <location>
        <begin position="22"/>
        <end position="112"/>
    </location>
</feature>
<reference evidence="2 3" key="1">
    <citation type="submission" date="2019-03" db="EMBL/GenBank/DDBJ databases">
        <title>First draft genome of Liparis tanakae, snailfish: a comprehensive survey of snailfish specific genes.</title>
        <authorList>
            <person name="Kim W."/>
            <person name="Song I."/>
            <person name="Jeong J.-H."/>
            <person name="Kim D."/>
            <person name="Kim S."/>
            <person name="Ryu S."/>
            <person name="Song J.Y."/>
            <person name="Lee S.K."/>
        </authorList>
    </citation>
    <scope>NUCLEOTIDE SEQUENCE [LARGE SCALE GENOMIC DNA]</scope>
    <source>
        <tissue evidence="2">Muscle</tissue>
    </source>
</reference>
<dbReference type="AlphaFoldDB" id="A0A4Z2F7Y2"/>